<keyword evidence="2" id="KW-0285">Flavoprotein</keyword>
<evidence type="ECO:0000256" key="3">
    <source>
        <dbReference type="ARBA" id="ARBA00022827"/>
    </source>
</evidence>
<dbReference type="InterPro" id="IPR050446">
    <property type="entry name" value="FAD-oxidoreductase/Apoptosis"/>
</dbReference>
<dbReference type="PANTHER" id="PTHR43557">
    <property type="entry name" value="APOPTOSIS-INDUCING FACTOR 1"/>
    <property type="match status" value="1"/>
</dbReference>
<keyword evidence="3" id="KW-0274">FAD</keyword>
<dbReference type="SUPFAM" id="SSF51905">
    <property type="entry name" value="FAD/NAD(P)-binding domain"/>
    <property type="match status" value="2"/>
</dbReference>
<organism evidence="7 8">
    <name type="scientific">Catenulispora acidiphila (strain DSM 44928 / JCM 14897 / NBRC 102108 / NRRL B-24433 / ID139908)</name>
    <dbReference type="NCBI Taxonomy" id="479433"/>
    <lineage>
        <taxon>Bacteria</taxon>
        <taxon>Bacillati</taxon>
        <taxon>Actinomycetota</taxon>
        <taxon>Actinomycetes</taxon>
        <taxon>Catenulisporales</taxon>
        <taxon>Catenulisporaceae</taxon>
        <taxon>Catenulispora</taxon>
    </lineage>
</organism>
<feature type="domain" description="FAD/NAD(P)-binding" evidence="5">
    <location>
        <begin position="2"/>
        <end position="298"/>
    </location>
</feature>
<proteinExistence type="predicted"/>
<dbReference type="Pfam" id="PF07992">
    <property type="entry name" value="Pyr_redox_2"/>
    <property type="match status" value="1"/>
</dbReference>
<dbReference type="PRINTS" id="PR00411">
    <property type="entry name" value="PNDRDTASEI"/>
</dbReference>
<evidence type="ECO:0000256" key="4">
    <source>
        <dbReference type="ARBA" id="ARBA00023002"/>
    </source>
</evidence>
<dbReference type="STRING" id="479433.Caci_4333"/>
<evidence type="ECO:0000313" key="7">
    <source>
        <dbReference type="EMBL" id="ACU73197.1"/>
    </source>
</evidence>
<dbReference type="HOGENOM" id="CLU_003291_4_0_11"/>
<evidence type="ECO:0000313" key="8">
    <source>
        <dbReference type="Proteomes" id="UP000000851"/>
    </source>
</evidence>
<dbReference type="PANTHER" id="PTHR43557:SF2">
    <property type="entry name" value="RIESKE DOMAIN-CONTAINING PROTEIN-RELATED"/>
    <property type="match status" value="1"/>
</dbReference>
<dbReference type="KEGG" id="cai:Caci_4333"/>
<dbReference type="Proteomes" id="UP000000851">
    <property type="component" value="Chromosome"/>
</dbReference>
<protein>
    <submittedName>
        <fullName evidence="7">FAD-dependent pyridine nucleotide-disulphide oxidoreductase</fullName>
    </submittedName>
</protein>
<evidence type="ECO:0000256" key="1">
    <source>
        <dbReference type="ARBA" id="ARBA00001974"/>
    </source>
</evidence>
<evidence type="ECO:0000256" key="2">
    <source>
        <dbReference type="ARBA" id="ARBA00022630"/>
    </source>
</evidence>
<dbReference type="Pfam" id="PF14759">
    <property type="entry name" value="Reductase_C"/>
    <property type="match status" value="1"/>
</dbReference>
<comment type="cofactor">
    <cofactor evidence="1">
        <name>FAD</name>
        <dbReference type="ChEBI" id="CHEBI:57692"/>
    </cofactor>
</comment>
<dbReference type="PRINTS" id="PR00368">
    <property type="entry name" value="FADPNR"/>
</dbReference>
<dbReference type="Gene3D" id="3.30.390.30">
    <property type="match status" value="1"/>
</dbReference>
<accession>C7QJV9</accession>
<evidence type="ECO:0000259" key="6">
    <source>
        <dbReference type="Pfam" id="PF14759"/>
    </source>
</evidence>
<gene>
    <name evidence="7" type="ordered locus">Caci_4333</name>
</gene>
<sequence precursor="true">MAVIGAGLAAVSLCAALRAGGFTGRLTVVGDEPCHPYDRPPLSKQFLAGERDAAEIALQPPEWYPRERIDLRAGVAVAAFDADTGRVNLADGTTLLADAIVLATGGRARPLTVPGGEAATVLRTRADAEALRDRLAPGVRVLIVGAGLIGAEVAATATHHGCQVTLVDPSPLPMERAIGPHAARALHAQHAAHGVTVVCGGVTAIEAGQAVLTTGQSVPADVVVAGIGIVPNVELAEAAGLDVDNGVLVDAGMQTSVPGVYAIGDIARIGGAVNHGQAVHDGPVHERYRAEHWDNARRTAETAARTILGQPPEAPRAPWFWTDRYGTHLEMTGLYDAAAETVPRGAVEAGDGTVFYLRDGRCVGAVSLNRPLDIRAAQRFIDRDTPVEAAFLADERSDLRRLLMPKVHCPG</sequence>
<evidence type="ECO:0000259" key="5">
    <source>
        <dbReference type="Pfam" id="PF07992"/>
    </source>
</evidence>
<dbReference type="InterPro" id="IPR036188">
    <property type="entry name" value="FAD/NAD-bd_sf"/>
</dbReference>
<name>C7QJV9_CATAD</name>
<dbReference type="GO" id="GO:0005737">
    <property type="term" value="C:cytoplasm"/>
    <property type="evidence" value="ECO:0007669"/>
    <property type="project" value="TreeGrafter"/>
</dbReference>
<dbReference type="Gene3D" id="3.50.50.60">
    <property type="entry name" value="FAD/NAD(P)-binding domain"/>
    <property type="match status" value="2"/>
</dbReference>
<dbReference type="InterPro" id="IPR028202">
    <property type="entry name" value="Reductase_C"/>
</dbReference>
<dbReference type="InParanoid" id="C7QJV9"/>
<keyword evidence="4" id="KW-0560">Oxidoreductase</keyword>
<dbReference type="SUPFAM" id="SSF55424">
    <property type="entry name" value="FAD/NAD-linked reductases, dimerisation (C-terminal) domain"/>
    <property type="match status" value="1"/>
</dbReference>
<feature type="domain" description="Reductase C-terminal" evidence="6">
    <location>
        <begin position="319"/>
        <end position="403"/>
    </location>
</feature>
<dbReference type="InterPro" id="IPR023753">
    <property type="entry name" value="FAD/NAD-binding_dom"/>
</dbReference>
<keyword evidence="8" id="KW-1185">Reference proteome</keyword>
<dbReference type="AlphaFoldDB" id="C7QJV9"/>
<dbReference type="InterPro" id="IPR016156">
    <property type="entry name" value="FAD/NAD-linked_Rdtase_dimer_sf"/>
</dbReference>
<dbReference type="eggNOG" id="COG0446">
    <property type="taxonomic scope" value="Bacteria"/>
</dbReference>
<dbReference type="EMBL" id="CP001700">
    <property type="protein sequence ID" value="ACU73197.1"/>
    <property type="molecule type" value="Genomic_DNA"/>
</dbReference>
<dbReference type="GO" id="GO:0016651">
    <property type="term" value="F:oxidoreductase activity, acting on NAD(P)H"/>
    <property type="evidence" value="ECO:0007669"/>
    <property type="project" value="TreeGrafter"/>
</dbReference>
<reference evidence="7 8" key="1">
    <citation type="journal article" date="2009" name="Stand. Genomic Sci.">
        <title>Complete genome sequence of Catenulispora acidiphila type strain (ID 139908).</title>
        <authorList>
            <person name="Copeland A."/>
            <person name="Lapidus A."/>
            <person name="Glavina Del Rio T."/>
            <person name="Nolan M."/>
            <person name="Lucas S."/>
            <person name="Chen F."/>
            <person name="Tice H."/>
            <person name="Cheng J.F."/>
            <person name="Bruce D."/>
            <person name="Goodwin L."/>
            <person name="Pitluck S."/>
            <person name="Mikhailova N."/>
            <person name="Pati A."/>
            <person name="Ivanova N."/>
            <person name="Mavromatis K."/>
            <person name="Chen A."/>
            <person name="Palaniappan K."/>
            <person name="Chain P."/>
            <person name="Land M."/>
            <person name="Hauser L."/>
            <person name="Chang Y.J."/>
            <person name="Jeffries C.D."/>
            <person name="Chertkov O."/>
            <person name="Brettin T."/>
            <person name="Detter J.C."/>
            <person name="Han C."/>
            <person name="Ali Z."/>
            <person name="Tindall B.J."/>
            <person name="Goker M."/>
            <person name="Bristow J."/>
            <person name="Eisen J.A."/>
            <person name="Markowitz V."/>
            <person name="Hugenholtz P."/>
            <person name="Kyrpides N.C."/>
            <person name="Klenk H.P."/>
        </authorList>
    </citation>
    <scope>NUCLEOTIDE SEQUENCE [LARGE SCALE GENOMIC DNA]</scope>
    <source>
        <strain evidence="8">DSM 44928 / JCM 14897 / NBRC 102108 / NRRL B-24433 / ID139908</strain>
    </source>
</reference>